<keyword evidence="1" id="KW-0812">Transmembrane</keyword>
<evidence type="ECO:0000313" key="3">
    <source>
        <dbReference type="Proteomes" id="UP001642464"/>
    </source>
</evidence>
<name>A0ABP0JGI8_9DINO</name>
<organism evidence="2 3">
    <name type="scientific">Durusdinium trenchii</name>
    <dbReference type="NCBI Taxonomy" id="1381693"/>
    <lineage>
        <taxon>Eukaryota</taxon>
        <taxon>Sar</taxon>
        <taxon>Alveolata</taxon>
        <taxon>Dinophyceae</taxon>
        <taxon>Suessiales</taxon>
        <taxon>Symbiodiniaceae</taxon>
        <taxon>Durusdinium</taxon>
    </lineage>
</organism>
<dbReference type="Proteomes" id="UP001642464">
    <property type="component" value="Unassembled WGS sequence"/>
</dbReference>
<feature type="transmembrane region" description="Helical" evidence="1">
    <location>
        <begin position="167"/>
        <end position="188"/>
    </location>
</feature>
<feature type="non-terminal residue" evidence="2">
    <location>
        <position position="1"/>
    </location>
</feature>
<keyword evidence="1" id="KW-1133">Transmembrane helix</keyword>
<protein>
    <submittedName>
        <fullName evidence="2">Uncharacterized protein</fullName>
    </submittedName>
</protein>
<proteinExistence type="predicted"/>
<dbReference type="EMBL" id="CAXAMM010007192">
    <property type="protein sequence ID" value="CAK9013525.1"/>
    <property type="molecule type" value="Genomic_DNA"/>
</dbReference>
<accession>A0ABP0JGI8</accession>
<keyword evidence="1" id="KW-0472">Membrane</keyword>
<comment type="caution">
    <text evidence="2">The sequence shown here is derived from an EMBL/GenBank/DDBJ whole genome shotgun (WGS) entry which is preliminary data.</text>
</comment>
<reference evidence="2 3" key="1">
    <citation type="submission" date="2024-02" db="EMBL/GenBank/DDBJ databases">
        <authorList>
            <person name="Chen Y."/>
            <person name="Shah S."/>
            <person name="Dougan E. K."/>
            <person name="Thang M."/>
            <person name="Chan C."/>
        </authorList>
    </citation>
    <scope>NUCLEOTIDE SEQUENCE [LARGE SCALE GENOMIC DNA]</scope>
</reference>
<gene>
    <name evidence="2" type="ORF">SCF082_LOCUS11970</name>
</gene>
<evidence type="ECO:0000256" key="1">
    <source>
        <dbReference type="SAM" id="Phobius"/>
    </source>
</evidence>
<sequence>YQDRELDMGIRLGALRMYRSHLIDQYSDRCCFWSLRDLSCDLMSRTVTVVTDGADQAKYMVPRSPTLKTAYRSAKYIRPKLKVHGAWAAGWALRIIIVEENSYAGSSLVIELLAMLLQDIANICEESNRASPTTLVVVGDNTVKELKNTFCLSAIANLCNHNKYRSLCWVEILFCLLSLSLSHTFWLFM</sequence>
<keyword evidence="3" id="KW-1185">Reference proteome</keyword>
<evidence type="ECO:0000313" key="2">
    <source>
        <dbReference type="EMBL" id="CAK9013525.1"/>
    </source>
</evidence>